<comment type="caution">
    <text evidence="1">The sequence shown here is derived from an EMBL/GenBank/DDBJ whole genome shotgun (WGS) entry which is preliminary data.</text>
</comment>
<sequence length="203" mass="22718">MNCEPHVAALVCAENIALNYLLHEVPEPPQPKPTERVRGSEKELVEVLSFLAKTKDGSDYIPAMCVEQDLNERGSSTEITKQLLEMIVQMCSSRIAPRLRLTGKKWGNSKASIKDILHEAIEGTRQIHPQKLIRSNLEESLSIFRAESNSVIQSVNEWSNHRVSPSGPTEVIKQAAFTVTLLNIYILDDLWFLKIACLSVLLG</sequence>
<accession>A0A1V6U9Q6</accession>
<name>A0A1V6U9Q6_9EURO</name>
<proteinExistence type="predicted"/>
<dbReference type="AlphaFoldDB" id="A0A1V6U9Q6"/>
<organism evidence="1 2">
    <name type="scientific">Penicillium coprophilum</name>
    <dbReference type="NCBI Taxonomy" id="36646"/>
    <lineage>
        <taxon>Eukaryota</taxon>
        <taxon>Fungi</taxon>
        <taxon>Dikarya</taxon>
        <taxon>Ascomycota</taxon>
        <taxon>Pezizomycotina</taxon>
        <taxon>Eurotiomycetes</taxon>
        <taxon>Eurotiomycetidae</taxon>
        <taxon>Eurotiales</taxon>
        <taxon>Aspergillaceae</taxon>
        <taxon>Penicillium</taxon>
    </lineage>
</organism>
<dbReference type="Proteomes" id="UP000191500">
    <property type="component" value="Unassembled WGS sequence"/>
</dbReference>
<gene>
    <name evidence="1" type="ORF">PENCOP_c014G00648</name>
</gene>
<evidence type="ECO:0000313" key="2">
    <source>
        <dbReference type="Proteomes" id="UP000191500"/>
    </source>
</evidence>
<keyword evidence="2" id="KW-1185">Reference proteome</keyword>
<dbReference type="EMBL" id="MDDG01000014">
    <property type="protein sequence ID" value="OQE35238.1"/>
    <property type="molecule type" value="Genomic_DNA"/>
</dbReference>
<evidence type="ECO:0000313" key="1">
    <source>
        <dbReference type="EMBL" id="OQE35238.1"/>
    </source>
</evidence>
<reference evidence="2" key="1">
    <citation type="journal article" date="2017" name="Nat. Microbiol.">
        <title>Global analysis of biosynthetic gene clusters reveals vast potential of secondary metabolite production in Penicillium species.</title>
        <authorList>
            <person name="Nielsen J.C."/>
            <person name="Grijseels S."/>
            <person name="Prigent S."/>
            <person name="Ji B."/>
            <person name="Dainat J."/>
            <person name="Nielsen K.F."/>
            <person name="Frisvad J.C."/>
            <person name="Workman M."/>
            <person name="Nielsen J."/>
        </authorList>
    </citation>
    <scope>NUCLEOTIDE SEQUENCE [LARGE SCALE GENOMIC DNA]</scope>
    <source>
        <strain evidence="2">IBT 31321</strain>
    </source>
</reference>
<protein>
    <submittedName>
        <fullName evidence="1">Uncharacterized protein</fullName>
    </submittedName>
</protein>